<protein>
    <submittedName>
        <fullName evidence="1">Uncharacterized protein</fullName>
    </submittedName>
</protein>
<reference evidence="1" key="1">
    <citation type="submission" date="2014-09" db="EMBL/GenBank/DDBJ databases">
        <authorList>
            <person name="Magalhaes I.L.F."/>
            <person name="Oliveira U."/>
            <person name="Santos F.R."/>
            <person name="Vidigal T.H.D.A."/>
            <person name="Brescovit A.D."/>
            <person name="Santos A.J."/>
        </authorList>
    </citation>
    <scope>NUCLEOTIDE SEQUENCE</scope>
    <source>
        <tissue evidence="1">Shoot tissue taken approximately 20 cm above the soil surface</tissue>
    </source>
</reference>
<accession>A0A0A9DQN5</accession>
<dbReference type="EMBL" id="GBRH01206991">
    <property type="protein sequence ID" value="JAD90904.1"/>
    <property type="molecule type" value="Transcribed_RNA"/>
</dbReference>
<evidence type="ECO:0000313" key="1">
    <source>
        <dbReference type="EMBL" id="JAD90904.1"/>
    </source>
</evidence>
<dbReference type="AlphaFoldDB" id="A0A0A9DQN5"/>
<proteinExistence type="predicted"/>
<sequence>MKRHTCGRDTEMTSQVHMNNCGQQPRLEEVQKLSAKDLVFDELQWDLAYPRISFYEHQPQLSYLKPWRNSQGP</sequence>
<name>A0A0A9DQN5_ARUDO</name>
<reference evidence="1" key="2">
    <citation type="journal article" date="2015" name="Data Brief">
        <title>Shoot transcriptome of the giant reed, Arundo donax.</title>
        <authorList>
            <person name="Barrero R.A."/>
            <person name="Guerrero F.D."/>
            <person name="Moolhuijzen P."/>
            <person name="Goolsby J.A."/>
            <person name="Tidwell J."/>
            <person name="Bellgard S.E."/>
            <person name="Bellgard M.I."/>
        </authorList>
    </citation>
    <scope>NUCLEOTIDE SEQUENCE</scope>
    <source>
        <tissue evidence="1">Shoot tissue taken approximately 20 cm above the soil surface</tissue>
    </source>
</reference>
<organism evidence="1">
    <name type="scientific">Arundo donax</name>
    <name type="common">Giant reed</name>
    <name type="synonym">Donax arundinaceus</name>
    <dbReference type="NCBI Taxonomy" id="35708"/>
    <lineage>
        <taxon>Eukaryota</taxon>
        <taxon>Viridiplantae</taxon>
        <taxon>Streptophyta</taxon>
        <taxon>Embryophyta</taxon>
        <taxon>Tracheophyta</taxon>
        <taxon>Spermatophyta</taxon>
        <taxon>Magnoliopsida</taxon>
        <taxon>Liliopsida</taxon>
        <taxon>Poales</taxon>
        <taxon>Poaceae</taxon>
        <taxon>PACMAD clade</taxon>
        <taxon>Arundinoideae</taxon>
        <taxon>Arundineae</taxon>
        <taxon>Arundo</taxon>
    </lineage>
</organism>